<name>A0AAV5T3J4_9BILA</name>
<organism evidence="1 2">
    <name type="scientific">Pristionchus entomophagus</name>
    <dbReference type="NCBI Taxonomy" id="358040"/>
    <lineage>
        <taxon>Eukaryota</taxon>
        <taxon>Metazoa</taxon>
        <taxon>Ecdysozoa</taxon>
        <taxon>Nematoda</taxon>
        <taxon>Chromadorea</taxon>
        <taxon>Rhabditida</taxon>
        <taxon>Rhabditina</taxon>
        <taxon>Diplogasteromorpha</taxon>
        <taxon>Diplogasteroidea</taxon>
        <taxon>Neodiplogasteridae</taxon>
        <taxon>Pristionchus</taxon>
    </lineage>
</organism>
<feature type="non-terminal residue" evidence="1">
    <location>
        <position position="1"/>
    </location>
</feature>
<evidence type="ECO:0000313" key="2">
    <source>
        <dbReference type="Proteomes" id="UP001432027"/>
    </source>
</evidence>
<reference evidence="1" key="1">
    <citation type="submission" date="2023-10" db="EMBL/GenBank/DDBJ databases">
        <title>Genome assembly of Pristionchus species.</title>
        <authorList>
            <person name="Yoshida K."/>
            <person name="Sommer R.J."/>
        </authorList>
    </citation>
    <scope>NUCLEOTIDE SEQUENCE</scope>
    <source>
        <strain evidence="1">RS0144</strain>
    </source>
</reference>
<proteinExistence type="predicted"/>
<protein>
    <submittedName>
        <fullName evidence="1">Uncharacterized protein</fullName>
    </submittedName>
</protein>
<dbReference type="AlphaFoldDB" id="A0AAV5T3J4"/>
<evidence type="ECO:0000313" key="1">
    <source>
        <dbReference type="EMBL" id="GMS90065.1"/>
    </source>
</evidence>
<keyword evidence="2" id="KW-1185">Reference proteome</keyword>
<sequence>VLLLLHLPSIPTLPKSIPSSKLLKRIASPSTEREKTSLLRTYLNYPTSRLCLSIAKIHWFVKTVTVTVSPTSPESWIELSAWNSGTIRYLNLVERKLRKR</sequence>
<comment type="caution">
    <text evidence="1">The sequence shown here is derived from an EMBL/GenBank/DDBJ whole genome shotgun (WGS) entry which is preliminary data.</text>
</comment>
<accession>A0AAV5T3J4</accession>
<dbReference type="Proteomes" id="UP001432027">
    <property type="component" value="Unassembled WGS sequence"/>
</dbReference>
<dbReference type="EMBL" id="BTSX01000003">
    <property type="protein sequence ID" value="GMS90065.1"/>
    <property type="molecule type" value="Genomic_DNA"/>
</dbReference>
<gene>
    <name evidence="1" type="ORF">PENTCL1PPCAC_12240</name>
</gene>